<dbReference type="InterPro" id="IPR036397">
    <property type="entry name" value="RNaseH_sf"/>
</dbReference>
<dbReference type="Gene3D" id="3.30.420.10">
    <property type="entry name" value="Ribonuclease H-like superfamily/Ribonuclease H"/>
    <property type="match status" value="1"/>
</dbReference>
<dbReference type="Proteomes" id="UP001189429">
    <property type="component" value="Unassembled WGS sequence"/>
</dbReference>
<proteinExistence type="predicted"/>
<reference evidence="1" key="1">
    <citation type="submission" date="2023-10" db="EMBL/GenBank/DDBJ databases">
        <authorList>
            <person name="Chen Y."/>
            <person name="Shah S."/>
            <person name="Dougan E. K."/>
            <person name="Thang M."/>
            <person name="Chan C."/>
        </authorList>
    </citation>
    <scope>NUCLEOTIDE SEQUENCE [LARGE SCALE GENOMIC DNA]</scope>
</reference>
<sequence length="437" mass="50815">MVFGAAPPRDAEGEILRSADLVLSIESESCGVYRFRKVTEMEVLGAHICSELHVNEHPYLDASIDSARRAFWGQASFFRSTAIPLKDKYERYAQRVQSIVLYAAEGCTVDSYSLSAMHILEGKCLAVMCRCVRREEESYQEWNTRRYERARQKFHDAHYASIVQRFLRVHWAWAIDVYDFAHELLTNQEALETNSTIAWRDSRFSCLALGRLWDRTITYSSEALRCWGKWKEASSLKRHRWGQESVGLRSWCFSLESFYGLSWWESFVGSFDHFMGFAAHVCSNSMWKYFQKKCKGLASSGVPVFLKTDEDGGVHIGQDREDIPAYRERLSKRIALHNMRCTQWDLEAGGIPLDIQGDSLLVINWLCGKWTVLSQVYQRRVDILINKLDEMQSMYSVRPPEAGRDFFSHSFREWNRRADLLTHQARQGQVYADFFTQ</sequence>
<accession>A0ABN9YA79</accession>
<evidence type="ECO:0000313" key="2">
    <source>
        <dbReference type="Proteomes" id="UP001189429"/>
    </source>
</evidence>
<protein>
    <submittedName>
        <fullName evidence="1">Uncharacterized protein</fullName>
    </submittedName>
</protein>
<gene>
    <name evidence="1" type="ORF">PCOR1329_LOCUS83146</name>
</gene>
<organism evidence="1 2">
    <name type="scientific">Prorocentrum cordatum</name>
    <dbReference type="NCBI Taxonomy" id="2364126"/>
    <lineage>
        <taxon>Eukaryota</taxon>
        <taxon>Sar</taxon>
        <taxon>Alveolata</taxon>
        <taxon>Dinophyceae</taxon>
        <taxon>Prorocentrales</taxon>
        <taxon>Prorocentraceae</taxon>
        <taxon>Prorocentrum</taxon>
    </lineage>
</organism>
<dbReference type="EMBL" id="CAUYUJ010022025">
    <property type="protein sequence ID" value="CAK0908472.1"/>
    <property type="molecule type" value="Genomic_DNA"/>
</dbReference>
<comment type="caution">
    <text evidence="1">The sequence shown here is derived from an EMBL/GenBank/DDBJ whole genome shotgun (WGS) entry which is preliminary data.</text>
</comment>
<name>A0ABN9YA79_9DINO</name>
<keyword evidence="2" id="KW-1185">Reference proteome</keyword>
<evidence type="ECO:0000313" key="1">
    <source>
        <dbReference type="EMBL" id="CAK0908472.1"/>
    </source>
</evidence>